<gene>
    <name evidence="2" type="ORF">I1A42_06715</name>
</gene>
<feature type="region of interest" description="Disordered" evidence="1">
    <location>
        <begin position="96"/>
        <end position="115"/>
    </location>
</feature>
<evidence type="ECO:0000313" key="3">
    <source>
        <dbReference type="Proteomes" id="UP000597206"/>
    </source>
</evidence>
<accession>A0ABS0GDC7</accession>
<dbReference type="RefSeq" id="WP_196122993.1">
    <property type="nucleotide sequence ID" value="NZ_JADPMR010000001.1"/>
</dbReference>
<dbReference type="Proteomes" id="UP000597206">
    <property type="component" value="Unassembled WGS sequence"/>
</dbReference>
<name>A0ABS0GDC7_9VIBR</name>
<feature type="compositionally biased region" description="Basic residues" evidence="1">
    <location>
        <begin position="106"/>
        <end position="115"/>
    </location>
</feature>
<comment type="caution">
    <text evidence="2">The sequence shown here is derived from an EMBL/GenBank/DDBJ whole genome shotgun (WGS) entry which is preliminary data.</text>
</comment>
<organism evidence="2 3">
    <name type="scientific">Vibrio nitrifigilis</name>
    <dbReference type="NCBI Taxonomy" id="2789781"/>
    <lineage>
        <taxon>Bacteria</taxon>
        <taxon>Pseudomonadati</taxon>
        <taxon>Pseudomonadota</taxon>
        <taxon>Gammaproteobacteria</taxon>
        <taxon>Vibrionales</taxon>
        <taxon>Vibrionaceae</taxon>
        <taxon>Vibrio</taxon>
    </lineage>
</organism>
<proteinExistence type="predicted"/>
<evidence type="ECO:0000256" key="1">
    <source>
        <dbReference type="SAM" id="MobiDB-lite"/>
    </source>
</evidence>
<sequence>MAINEKAAGGCRSCTMYLMQRCYERKWWFPLLREPLLLGMRLLARWHGIKARDYVAKNPDCSGCIRFTKRALLEQSPLFVKLHSIIGPHFKALAQSASTEQEREHAKKRAKQHMS</sequence>
<dbReference type="EMBL" id="JADPMR010000001">
    <property type="protein sequence ID" value="MBF9000248.1"/>
    <property type="molecule type" value="Genomic_DNA"/>
</dbReference>
<keyword evidence="3" id="KW-1185">Reference proteome</keyword>
<protein>
    <submittedName>
        <fullName evidence="2">Nitroreductase</fullName>
    </submittedName>
</protein>
<evidence type="ECO:0000313" key="2">
    <source>
        <dbReference type="EMBL" id="MBF9000248.1"/>
    </source>
</evidence>
<reference evidence="2 3" key="1">
    <citation type="submission" date="2020-11" db="EMBL/GenBank/DDBJ databases">
        <title>Vibrio nitrifigilis sp. nov., a marine nitrogen-fixing bacterium isolated from the lagoon sediment of an islet inside an atoll.</title>
        <authorList>
            <person name="Wang L.-T."/>
            <person name="Shieh W.Y."/>
        </authorList>
    </citation>
    <scope>NUCLEOTIDE SEQUENCE [LARGE SCALE GENOMIC DNA]</scope>
    <source>
        <strain evidence="2 3">NFV-1</strain>
    </source>
</reference>